<dbReference type="SUPFAM" id="SSF48452">
    <property type="entry name" value="TPR-like"/>
    <property type="match status" value="1"/>
</dbReference>
<dbReference type="InterPro" id="IPR019734">
    <property type="entry name" value="TPR_rpt"/>
</dbReference>
<dbReference type="InterPro" id="IPR039663">
    <property type="entry name" value="AIP/AIPL1/TTC9"/>
</dbReference>
<dbReference type="PANTHER" id="PTHR11242:SF13">
    <property type="entry name" value="TETRATRICOPEPTIDE REPEAT PROTEIN 9B"/>
    <property type="match status" value="1"/>
</dbReference>
<evidence type="ECO:0000256" key="3">
    <source>
        <dbReference type="PROSITE-ProRule" id="PRU00339"/>
    </source>
</evidence>
<reference evidence="5 6" key="1">
    <citation type="submission" date="2015-08" db="EMBL/GenBank/DDBJ databases">
        <title>The genome of the Asian arowana (Scleropages formosus).</title>
        <authorList>
            <person name="Tan M.H."/>
            <person name="Gan H.M."/>
            <person name="Croft L.J."/>
            <person name="Austin C.M."/>
        </authorList>
    </citation>
    <scope>NUCLEOTIDE SEQUENCE [LARGE SCALE GENOMIC DNA]</scope>
    <source>
        <strain evidence="5">Aro1</strain>
    </source>
</reference>
<dbReference type="InterPro" id="IPR011990">
    <property type="entry name" value="TPR-like_helical_dom_sf"/>
</dbReference>
<proteinExistence type="predicted"/>
<evidence type="ECO:0000256" key="2">
    <source>
        <dbReference type="ARBA" id="ARBA00022803"/>
    </source>
</evidence>
<dbReference type="AlphaFoldDB" id="A0A0P7WJY7"/>
<gene>
    <name evidence="5" type="ORF">Z043_120394</name>
</gene>
<feature type="compositionally biased region" description="Basic and acidic residues" evidence="4">
    <location>
        <begin position="137"/>
        <end position="152"/>
    </location>
</feature>
<evidence type="ECO:0000313" key="6">
    <source>
        <dbReference type="Proteomes" id="UP000034805"/>
    </source>
</evidence>
<keyword evidence="2 3" id="KW-0802">TPR repeat</keyword>
<dbReference type="Gene3D" id="1.25.40.10">
    <property type="entry name" value="Tetratricopeptide repeat domain"/>
    <property type="match status" value="1"/>
</dbReference>
<evidence type="ECO:0000256" key="1">
    <source>
        <dbReference type="ARBA" id="ARBA00022737"/>
    </source>
</evidence>
<dbReference type="Proteomes" id="UP000034805">
    <property type="component" value="Unassembled WGS sequence"/>
</dbReference>
<name>A0A0P7WJY7_SCLFO</name>
<feature type="compositionally biased region" description="Basic residues" evidence="4">
    <location>
        <begin position="153"/>
        <end position="163"/>
    </location>
</feature>
<sequence length="163" mass="18597">MRLGSLITPDRTVCISEHAEGGVTGNVPEWNGQSELVNYERVKEYCLKVLSHQQDHFKAMYRAGIAYYHLGDYDCALRYLHDAKSREPTGTVLQHLRFLLFARERDAGKRRAGPYPSKHLSPKCPGTGAPPSGGHKQRIDFPRHPLNHTDRQRHARTHTYTHS</sequence>
<dbReference type="EMBL" id="JARO02009546">
    <property type="protein sequence ID" value="KPP61499.1"/>
    <property type="molecule type" value="Genomic_DNA"/>
</dbReference>
<dbReference type="PROSITE" id="PS50005">
    <property type="entry name" value="TPR"/>
    <property type="match status" value="1"/>
</dbReference>
<feature type="region of interest" description="Disordered" evidence="4">
    <location>
        <begin position="109"/>
        <end position="163"/>
    </location>
</feature>
<accession>A0A0P7WJY7</accession>
<comment type="caution">
    <text evidence="5">The sequence shown here is derived from an EMBL/GenBank/DDBJ whole genome shotgun (WGS) entry which is preliminary data.</text>
</comment>
<feature type="repeat" description="TPR" evidence="3">
    <location>
        <begin position="57"/>
        <end position="90"/>
    </location>
</feature>
<protein>
    <submittedName>
        <fullName evidence="5">Uncharacterized protein</fullName>
    </submittedName>
</protein>
<keyword evidence="1" id="KW-0677">Repeat</keyword>
<organism evidence="5 6">
    <name type="scientific">Scleropages formosus</name>
    <name type="common">Asian bonytongue</name>
    <name type="synonym">Osteoglossum formosum</name>
    <dbReference type="NCBI Taxonomy" id="113540"/>
    <lineage>
        <taxon>Eukaryota</taxon>
        <taxon>Metazoa</taxon>
        <taxon>Chordata</taxon>
        <taxon>Craniata</taxon>
        <taxon>Vertebrata</taxon>
        <taxon>Euteleostomi</taxon>
        <taxon>Actinopterygii</taxon>
        <taxon>Neopterygii</taxon>
        <taxon>Teleostei</taxon>
        <taxon>Osteoglossocephala</taxon>
        <taxon>Osteoglossomorpha</taxon>
        <taxon>Osteoglossiformes</taxon>
        <taxon>Osteoglossidae</taxon>
        <taxon>Scleropages</taxon>
    </lineage>
</organism>
<evidence type="ECO:0000256" key="4">
    <source>
        <dbReference type="SAM" id="MobiDB-lite"/>
    </source>
</evidence>
<dbReference type="PANTHER" id="PTHR11242">
    <property type="entry name" value="ARYL HYDROCARBON RECEPTOR INTERACTING PROTEIN RELATED"/>
    <property type="match status" value="1"/>
</dbReference>
<evidence type="ECO:0000313" key="5">
    <source>
        <dbReference type="EMBL" id="KPP61499.1"/>
    </source>
</evidence>